<geneLocation type="plasmid" evidence="2">
    <name>pri-1</name>
</geneLocation>
<dbReference type="AlphaFoldDB" id="A0A192A871"/>
<organism evidence="1 2">
    <name type="scientific">Ralstonia insidiosa</name>
    <dbReference type="NCBI Taxonomy" id="190721"/>
    <lineage>
        <taxon>Bacteria</taxon>
        <taxon>Pseudomonadati</taxon>
        <taxon>Pseudomonadota</taxon>
        <taxon>Betaproteobacteria</taxon>
        <taxon>Burkholderiales</taxon>
        <taxon>Burkholderiaceae</taxon>
        <taxon>Ralstonia</taxon>
    </lineage>
</organism>
<evidence type="ECO:0000313" key="2">
    <source>
        <dbReference type="Proteomes" id="UP000078572"/>
    </source>
</evidence>
<dbReference type="EMBL" id="CP016024">
    <property type="protein sequence ID" value="ANJ76497.1"/>
    <property type="molecule type" value="Genomic_DNA"/>
</dbReference>
<evidence type="ECO:0000313" key="1">
    <source>
        <dbReference type="EMBL" id="ANJ76497.1"/>
    </source>
</evidence>
<name>A0A192A871_9RALS</name>
<reference evidence="2" key="1">
    <citation type="submission" date="2016-06" db="EMBL/GenBank/DDBJ databases">
        <authorList>
            <person name="Xu Y."/>
            <person name="Nagy A."/>
            <person name="Yan X."/>
            <person name="Kim S.W."/>
            <person name="Haley B."/>
            <person name="Liu N.T."/>
            <person name="Nou X."/>
        </authorList>
    </citation>
    <scope>NUCLEOTIDE SEQUENCE [LARGE SCALE GENOMIC DNA]</scope>
    <source>
        <strain evidence="2">ATCC 49129</strain>
        <plasmid evidence="2">pri-1</plasmid>
    </source>
</reference>
<keyword evidence="2" id="KW-1185">Reference proteome</keyword>
<protein>
    <submittedName>
        <fullName evidence="1">Uncharacterized protein</fullName>
    </submittedName>
</protein>
<keyword evidence="1" id="KW-0614">Plasmid</keyword>
<gene>
    <name evidence="1" type="ORF">A9Y76_28320</name>
</gene>
<dbReference type="Proteomes" id="UP000078572">
    <property type="component" value="Plasmid pRI-1"/>
</dbReference>
<accession>A0A192A871</accession>
<dbReference type="OrthoDB" id="9133838at2"/>
<sequence>MSTTKVSDAVAIEIRIPAEMSEFASDSFYSPRMRVARVEQALKAWGVANETSSDVPNSPEGAEHAVLCLLADLRHYCDAKGLAFAPIDRLAYQEYLSVLVESRQSSIAGDSQEAGGVQIERAH</sequence>
<dbReference type="GeneID" id="61529937"/>
<dbReference type="RefSeq" id="WP_024979570.1">
    <property type="nucleotide sequence ID" value="NZ_CP016024.1"/>
</dbReference>
<proteinExistence type="predicted"/>